<dbReference type="PROSITE" id="PS01332">
    <property type="entry name" value="HTH_RRF2_1"/>
    <property type="match status" value="1"/>
</dbReference>
<dbReference type="PANTHER" id="PTHR33221">
    <property type="entry name" value="WINGED HELIX-TURN-HELIX TRANSCRIPTIONAL REGULATOR, RRF2 FAMILY"/>
    <property type="match status" value="1"/>
</dbReference>
<accession>F8LEU5</accession>
<organism evidence="1">
    <name type="scientific">Waddlia chondrophila 2032/99</name>
    <dbReference type="NCBI Taxonomy" id="765953"/>
    <lineage>
        <taxon>Bacteria</taxon>
        <taxon>Pseudomonadati</taxon>
        <taxon>Chlamydiota</taxon>
        <taxon>Chlamydiia</taxon>
        <taxon>Parachlamydiales</taxon>
        <taxon>Waddliaceae</taxon>
        <taxon>Waddlia</taxon>
    </lineage>
</organism>
<dbReference type="PANTHER" id="PTHR33221:SF13">
    <property type="entry name" value="TRANSCRIPTIONAL REGULATOR-RELATED"/>
    <property type="match status" value="1"/>
</dbReference>
<dbReference type="AlphaFoldDB" id="F8LEU5"/>
<dbReference type="InterPro" id="IPR000944">
    <property type="entry name" value="Tscrpt_reg_Rrf2"/>
</dbReference>
<dbReference type="EMBL" id="FR872660">
    <property type="protein sequence ID" value="CCB92013.1"/>
    <property type="molecule type" value="Genomic_DNA"/>
</dbReference>
<dbReference type="PROSITE" id="PS51197">
    <property type="entry name" value="HTH_RRF2_2"/>
    <property type="match status" value="1"/>
</dbReference>
<dbReference type="InterPro" id="IPR036388">
    <property type="entry name" value="WH-like_DNA-bd_sf"/>
</dbReference>
<protein>
    <submittedName>
        <fullName evidence="1">Protein aau3</fullName>
    </submittedName>
</protein>
<reference evidence="1" key="1">
    <citation type="submission" date="2011-05" db="EMBL/GenBank/DDBJ databases">
        <title>Unity in variety -- the pan-genome of the Chlamydiae.</title>
        <authorList>
            <person name="Collingro A."/>
            <person name="Tischler P."/>
            <person name="Weinmaier T."/>
            <person name="Penz T."/>
            <person name="Heinz E."/>
            <person name="Brunham R.C."/>
            <person name="Read T.D."/>
            <person name="Bavoil P.M."/>
            <person name="Sachse K."/>
            <person name="Kahane S."/>
            <person name="Friedman M.G."/>
            <person name="Rattei T."/>
            <person name="Myers G.S.A."/>
            <person name="Horn M."/>
        </authorList>
    </citation>
    <scope>NUCLEOTIDE SEQUENCE</scope>
    <source>
        <strain evidence="1">2032/99</strain>
    </source>
</reference>
<sequence>MLSSTSEYALRIMVILAHQKENSFLKGKEIAKETKVSEAYSAKILQLLNRAGLVQAQKGLGGGYLLSRSADEISLFDIINAVDPFTRFDECPLGIAEHKTLCPLHRKLDNVYADFQKIFKDCSLSTFSKNREQPVLCTHGKKKS</sequence>
<dbReference type="GO" id="GO:0005829">
    <property type="term" value="C:cytosol"/>
    <property type="evidence" value="ECO:0007669"/>
    <property type="project" value="TreeGrafter"/>
</dbReference>
<proteinExistence type="predicted"/>
<name>F8LEU5_9BACT</name>
<dbReference type="GO" id="GO:0003700">
    <property type="term" value="F:DNA-binding transcription factor activity"/>
    <property type="evidence" value="ECO:0007669"/>
    <property type="project" value="TreeGrafter"/>
</dbReference>
<dbReference type="SUPFAM" id="SSF46785">
    <property type="entry name" value="Winged helix' DNA-binding domain"/>
    <property type="match status" value="1"/>
</dbReference>
<dbReference type="Pfam" id="PF02082">
    <property type="entry name" value="Rrf2"/>
    <property type="match status" value="1"/>
</dbReference>
<dbReference type="InterPro" id="IPR036390">
    <property type="entry name" value="WH_DNA-bd_sf"/>
</dbReference>
<dbReference type="InterPro" id="IPR030489">
    <property type="entry name" value="TR_Rrf2-type_CS"/>
</dbReference>
<dbReference type="NCBIfam" id="TIGR00738">
    <property type="entry name" value="rrf2_super"/>
    <property type="match status" value="1"/>
</dbReference>
<evidence type="ECO:0000313" key="1">
    <source>
        <dbReference type="EMBL" id="CCB92013.1"/>
    </source>
</evidence>
<dbReference type="Gene3D" id="1.10.10.10">
    <property type="entry name" value="Winged helix-like DNA-binding domain superfamily/Winged helix DNA-binding domain"/>
    <property type="match status" value="1"/>
</dbReference>
<gene>
    <name evidence="1" type="primary">aau3</name>
    <name evidence="1" type="ORF">WCH_BJ08980</name>
</gene>